<dbReference type="AlphaFoldDB" id="X1Q3R7"/>
<protein>
    <recommendedName>
        <fullName evidence="1">Uroporphyrinogen decarboxylase (URO-D) domain-containing protein</fullName>
    </recommendedName>
</protein>
<dbReference type="Gene3D" id="3.20.20.210">
    <property type="match status" value="1"/>
</dbReference>
<dbReference type="GO" id="GO:0004853">
    <property type="term" value="F:uroporphyrinogen decarboxylase activity"/>
    <property type="evidence" value="ECO:0007669"/>
    <property type="project" value="InterPro"/>
</dbReference>
<sequence length="62" mass="6876">KVLPFGSPQDIYREAKIRIRDLGPGGGYVFGPSHNIQPGVKPINVCMLYEAALKYGKYPIEL</sequence>
<dbReference type="InterPro" id="IPR038071">
    <property type="entry name" value="UROD/MetE-like_sf"/>
</dbReference>
<dbReference type="InterPro" id="IPR000257">
    <property type="entry name" value="Uroporphyrinogen_deCOase"/>
</dbReference>
<evidence type="ECO:0000259" key="1">
    <source>
        <dbReference type="Pfam" id="PF01208"/>
    </source>
</evidence>
<feature type="domain" description="Uroporphyrinogen decarboxylase (URO-D)" evidence="1">
    <location>
        <begin position="4"/>
        <end position="54"/>
    </location>
</feature>
<name>X1Q3R7_9ZZZZ</name>
<evidence type="ECO:0000313" key="2">
    <source>
        <dbReference type="EMBL" id="GAI45725.1"/>
    </source>
</evidence>
<dbReference type="SUPFAM" id="SSF51726">
    <property type="entry name" value="UROD/MetE-like"/>
    <property type="match status" value="1"/>
</dbReference>
<dbReference type="Pfam" id="PF01208">
    <property type="entry name" value="URO-D"/>
    <property type="match status" value="1"/>
</dbReference>
<comment type="caution">
    <text evidence="2">The sequence shown here is derived from an EMBL/GenBank/DDBJ whole genome shotgun (WGS) entry which is preliminary data.</text>
</comment>
<organism evidence="2">
    <name type="scientific">marine sediment metagenome</name>
    <dbReference type="NCBI Taxonomy" id="412755"/>
    <lineage>
        <taxon>unclassified sequences</taxon>
        <taxon>metagenomes</taxon>
        <taxon>ecological metagenomes</taxon>
    </lineage>
</organism>
<feature type="non-terminal residue" evidence="2">
    <location>
        <position position="1"/>
    </location>
</feature>
<proteinExistence type="predicted"/>
<dbReference type="EMBL" id="BARV01025625">
    <property type="protein sequence ID" value="GAI45725.1"/>
    <property type="molecule type" value="Genomic_DNA"/>
</dbReference>
<accession>X1Q3R7</accession>
<reference evidence="2" key="1">
    <citation type="journal article" date="2014" name="Front. Microbiol.">
        <title>High frequency of phylogenetically diverse reductive dehalogenase-homologous genes in deep subseafloor sedimentary metagenomes.</title>
        <authorList>
            <person name="Kawai M."/>
            <person name="Futagami T."/>
            <person name="Toyoda A."/>
            <person name="Takaki Y."/>
            <person name="Nishi S."/>
            <person name="Hori S."/>
            <person name="Arai W."/>
            <person name="Tsubouchi T."/>
            <person name="Morono Y."/>
            <person name="Uchiyama I."/>
            <person name="Ito T."/>
            <person name="Fujiyama A."/>
            <person name="Inagaki F."/>
            <person name="Takami H."/>
        </authorList>
    </citation>
    <scope>NUCLEOTIDE SEQUENCE</scope>
    <source>
        <strain evidence="2">Expedition CK06-06</strain>
    </source>
</reference>
<dbReference type="GO" id="GO:0006779">
    <property type="term" value="P:porphyrin-containing compound biosynthetic process"/>
    <property type="evidence" value="ECO:0007669"/>
    <property type="project" value="InterPro"/>
</dbReference>
<gene>
    <name evidence="2" type="ORF">S06H3_41551</name>
</gene>